<dbReference type="SUPFAM" id="SSF56801">
    <property type="entry name" value="Acetyl-CoA synthetase-like"/>
    <property type="match status" value="1"/>
</dbReference>
<feature type="domain" description="AMP-binding enzyme C-terminal" evidence="3">
    <location>
        <begin position="521"/>
        <end position="598"/>
    </location>
</feature>
<name>G4WYQ2_9SPHN</name>
<dbReference type="PANTHER" id="PTHR43347:SF3">
    <property type="entry name" value="ACYL-COA SYNTHETASE SHORT-CHAIN FAMILY MEMBER 3, MITOCHONDRIAL"/>
    <property type="match status" value="1"/>
</dbReference>
<dbReference type="InterPro" id="IPR000873">
    <property type="entry name" value="AMP-dep_synth/lig_dom"/>
</dbReference>
<protein>
    <submittedName>
        <fullName evidence="5">AMP-dependent synthetase and ligase</fullName>
    </submittedName>
</protein>
<dbReference type="PROSITE" id="PS00455">
    <property type="entry name" value="AMP_BINDING"/>
    <property type="match status" value="1"/>
</dbReference>
<sequence>MSSTGNPSSQGAIRRLERAQQEASENAAEFWGRAAQAIDWFTPPNVAFDDIEGWFPDGKLNTCHNCLDRHAAAGRGGSTALIYDSPVTKTIKRYSYSELLEQTGRVAAMLKNLGVAQGDRVVIYMPMVPETVFAMLACARLGVVHSVVFGGFSPLELAKRIDDATPKLVLTASCGIEGGRTIAYKPLVDEAIALTSHPVQNVVLLQREQVAATLNPYRDIDWMELRTRTIGDEIPPCAPVAATDPLYVLYTSGTTGLPKGVVRENGGNAVALAWSMENIYGIEVGDTFWAASDVGWVVGHSYIVYGPLLVGATTVLFEGKPVGTPDPGTFWRIIARHHVKSFFTAPTAIRAIRKEDPDGRLLGQIGTGRCQAIFLAGERADPDTIDWLEQNSGLPVIDHWWQTELGWPAIATCIGLGDRRRKRGSAGLAVPGYEFAILDDHGKPVAEGDSGNVVIRAPLAPGAFRTLWNNKAGYEKNFATFPGFYETGDAGYRDLDGFLHIMGRTDDIINVAGHRLSTGQMEQIVASQDGVAECAVIGADDPIKGMIPIAFVSARTGHDGDEALASRTVEAVRDELGALAALKKVHVVPQLPKTRSGKILRNLLRKIVNSEPFEIPPTIEDTSVPAAIATLVEAKSAK</sequence>
<organism evidence="5">
    <name type="scientific">Novosphingobium sp. TVG9-VII</name>
    <dbReference type="NCBI Taxonomy" id="1028165"/>
    <lineage>
        <taxon>Bacteria</taxon>
        <taxon>Pseudomonadati</taxon>
        <taxon>Pseudomonadota</taxon>
        <taxon>Alphaproteobacteria</taxon>
        <taxon>Sphingomonadales</taxon>
        <taxon>Sphingomonadaceae</taxon>
        <taxon>Novosphingobium</taxon>
    </lineage>
</organism>
<evidence type="ECO:0000313" key="5">
    <source>
        <dbReference type="EMBL" id="AEP14463.1"/>
    </source>
</evidence>
<reference evidence="5" key="1">
    <citation type="submission" date="2011-03" db="EMBL/GenBank/DDBJ databases">
        <title>Identification and characteristics of a PAHs degrading bacterium isolated from deep-sea hydrothermal sediments.</title>
        <authorList>
            <person name="Dong C."/>
            <person name="Liao Y."/>
            <person name="Shao Z."/>
        </authorList>
    </citation>
    <scope>NUCLEOTIDE SEQUENCE</scope>
    <source>
        <strain evidence="5">TVG9-VII</strain>
    </source>
</reference>
<dbReference type="InterPro" id="IPR020845">
    <property type="entry name" value="AMP-binding_CS"/>
</dbReference>
<comment type="similarity">
    <text evidence="1">Belongs to the ATP-dependent AMP-binding enzyme family.</text>
</comment>
<evidence type="ECO:0000259" key="2">
    <source>
        <dbReference type="Pfam" id="PF00501"/>
    </source>
</evidence>
<dbReference type="Pfam" id="PF16177">
    <property type="entry name" value="ACAS_N"/>
    <property type="match status" value="1"/>
</dbReference>
<keyword evidence="5" id="KW-0436">Ligase</keyword>
<evidence type="ECO:0000259" key="4">
    <source>
        <dbReference type="Pfam" id="PF16177"/>
    </source>
</evidence>
<dbReference type="GO" id="GO:0050218">
    <property type="term" value="F:propionate-CoA ligase activity"/>
    <property type="evidence" value="ECO:0007669"/>
    <property type="project" value="TreeGrafter"/>
</dbReference>
<dbReference type="InterPro" id="IPR045851">
    <property type="entry name" value="AMP-bd_C_sf"/>
</dbReference>
<dbReference type="PANTHER" id="PTHR43347">
    <property type="entry name" value="ACYL-COA SYNTHETASE"/>
    <property type="match status" value="1"/>
</dbReference>
<feature type="domain" description="Acetyl-coenzyme A synthetase N-terminal" evidence="4">
    <location>
        <begin position="18"/>
        <end position="66"/>
    </location>
</feature>
<dbReference type="Pfam" id="PF13193">
    <property type="entry name" value="AMP-binding_C"/>
    <property type="match status" value="1"/>
</dbReference>
<proteinExistence type="inferred from homology"/>
<dbReference type="EMBL" id="JF710635">
    <property type="protein sequence ID" value="AEP14463.1"/>
    <property type="molecule type" value="Genomic_DNA"/>
</dbReference>
<accession>G4WYQ2</accession>
<dbReference type="Pfam" id="PF00501">
    <property type="entry name" value="AMP-binding"/>
    <property type="match status" value="1"/>
</dbReference>
<dbReference type="InterPro" id="IPR032387">
    <property type="entry name" value="ACAS_N"/>
</dbReference>
<evidence type="ECO:0000256" key="1">
    <source>
        <dbReference type="ARBA" id="ARBA00006432"/>
    </source>
</evidence>
<dbReference type="InterPro" id="IPR025110">
    <property type="entry name" value="AMP-bd_C"/>
</dbReference>
<dbReference type="AlphaFoldDB" id="G4WYQ2"/>
<feature type="domain" description="AMP-dependent synthetase/ligase" evidence="2">
    <location>
        <begin position="70"/>
        <end position="458"/>
    </location>
</feature>
<dbReference type="Gene3D" id="3.40.50.12780">
    <property type="entry name" value="N-terminal domain of ligase-like"/>
    <property type="match status" value="1"/>
</dbReference>
<evidence type="ECO:0000259" key="3">
    <source>
        <dbReference type="Pfam" id="PF13193"/>
    </source>
</evidence>
<dbReference type="Gene3D" id="3.30.300.30">
    <property type="match status" value="1"/>
</dbReference>
<dbReference type="InterPro" id="IPR042099">
    <property type="entry name" value="ANL_N_sf"/>
</dbReference>